<dbReference type="Gene3D" id="1.10.260.40">
    <property type="entry name" value="lambda repressor-like DNA-binding domains"/>
    <property type="match status" value="1"/>
</dbReference>
<protein>
    <submittedName>
        <fullName evidence="5">LacI family transcriptional regulator</fullName>
    </submittedName>
</protein>
<dbReference type="InterPro" id="IPR010982">
    <property type="entry name" value="Lambda_DNA-bd_dom_sf"/>
</dbReference>
<accession>A0A7X2NIP7</accession>
<keyword evidence="6" id="KW-1185">Reference proteome</keyword>
<evidence type="ECO:0000259" key="4">
    <source>
        <dbReference type="PROSITE" id="PS50932"/>
    </source>
</evidence>
<dbReference type="Pfam" id="PF13377">
    <property type="entry name" value="Peripla_BP_3"/>
    <property type="match status" value="1"/>
</dbReference>
<dbReference type="CDD" id="cd01544">
    <property type="entry name" value="PBP1_GalR"/>
    <property type="match status" value="1"/>
</dbReference>
<keyword evidence="2" id="KW-0238">DNA-binding</keyword>
<dbReference type="SUPFAM" id="SSF47413">
    <property type="entry name" value="lambda repressor-like DNA-binding domains"/>
    <property type="match status" value="1"/>
</dbReference>
<dbReference type="PRINTS" id="PR00036">
    <property type="entry name" value="HTHLACI"/>
</dbReference>
<dbReference type="PROSITE" id="PS50932">
    <property type="entry name" value="HTH_LACI_2"/>
    <property type="match status" value="1"/>
</dbReference>
<dbReference type="EMBL" id="VUMD01000002">
    <property type="protein sequence ID" value="MSS35644.1"/>
    <property type="molecule type" value="Genomic_DNA"/>
</dbReference>
<feature type="domain" description="HTH lacI-type" evidence="4">
    <location>
        <begin position="1"/>
        <end position="57"/>
    </location>
</feature>
<organism evidence="5 6">
    <name type="scientific">Clostridium porci</name>
    <dbReference type="NCBI Taxonomy" id="2605778"/>
    <lineage>
        <taxon>Bacteria</taxon>
        <taxon>Bacillati</taxon>
        <taxon>Bacillota</taxon>
        <taxon>Clostridia</taxon>
        <taxon>Eubacteriales</taxon>
        <taxon>Clostridiaceae</taxon>
        <taxon>Clostridium</taxon>
    </lineage>
</organism>
<dbReference type="Gene3D" id="3.40.50.2300">
    <property type="match status" value="2"/>
</dbReference>
<evidence type="ECO:0000313" key="5">
    <source>
        <dbReference type="EMBL" id="MSS35644.1"/>
    </source>
</evidence>
<dbReference type="GO" id="GO:0000976">
    <property type="term" value="F:transcription cis-regulatory region binding"/>
    <property type="evidence" value="ECO:0007669"/>
    <property type="project" value="TreeGrafter"/>
</dbReference>
<dbReference type="PANTHER" id="PTHR30146">
    <property type="entry name" value="LACI-RELATED TRANSCRIPTIONAL REPRESSOR"/>
    <property type="match status" value="1"/>
</dbReference>
<keyword evidence="3" id="KW-0804">Transcription</keyword>
<dbReference type="Proteomes" id="UP000429958">
    <property type="component" value="Unassembled WGS sequence"/>
</dbReference>
<dbReference type="InterPro" id="IPR000843">
    <property type="entry name" value="HTH_LacI"/>
</dbReference>
<dbReference type="SMART" id="SM00354">
    <property type="entry name" value="HTH_LACI"/>
    <property type="match status" value="1"/>
</dbReference>
<name>A0A7X2NIP7_9CLOT</name>
<dbReference type="AlphaFoldDB" id="A0A7X2NIP7"/>
<dbReference type="RefSeq" id="WP_154471040.1">
    <property type="nucleotide sequence ID" value="NZ_DBEWUL010000092.1"/>
</dbReference>
<dbReference type="InterPro" id="IPR028082">
    <property type="entry name" value="Peripla_BP_I"/>
</dbReference>
<evidence type="ECO:0000256" key="2">
    <source>
        <dbReference type="ARBA" id="ARBA00023125"/>
    </source>
</evidence>
<gene>
    <name evidence="5" type="ORF">FYJ39_03390</name>
</gene>
<evidence type="ECO:0000313" key="6">
    <source>
        <dbReference type="Proteomes" id="UP000429958"/>
    </source>
</evidence>
<dbReference type="Pfam" id="PF00356">
    <property type="entry name" value="LacI"/>
    <property type="match status" value="1"/>
</dbReference>
<proteinExistence type="predicted"/>
<keyword evidence="1" id="KW-0805">Transcription regulation</keyword>
<dbReference type="SUPFAM" id="SSF53822">
    <property type="entry name" value="Periplasmic binding protein-like I"/>
    <property type="match status" value="1"/>
</dbReference>
<comment type="caution">
    <text evidence="5">The sequence shown here is derived from an EMBL/GenBank/DDBJ whole genome shotgun (WGS) entry which is preliminary data.</text>
</comment>
<dbReference type="CDD" id="cd01392">
    <property type="entry name" value="HTH_LacI"/>
    <property type="match status" value="1"/>
</dbReference>
<evidence type="ECO:0000256" key="3">
    <source>
        <dbReference type="ARBA" id="ARBA00023163"/>
    </source>
</evidence>
<evidence type="ECO:0000256" key="1">
    <source>
        <dbReference type="ARBA" id="ARBA00023015"/>
    </source>
</evidence>
<dbReference type="InterPro" id="IPR046335">
    <property type="entry name" value="LacI/GalR-like_sensor"/>
</dbReference>
<sequence length="356" mass="39725">MTLKEIAKEAGVSISTVSRVINKSSTNAASKEVQDRIWEIVRRTGYTPNRMARDLKLKSAGALEPLSRSIACLFARTEASKSDLFFSRLARSIEQEAFRHNYILKYSFTAIDIHHPSTFRFITDNHVDGVVVLGRCHKQTLSFLKKHFNCVAYTGLNSLDARYDQVISDGYQASLTAITHLVRLGHTRIGYIGETQEEERYTGYRTALSSHGLPFKKAYVADVPLSPEGGYLGVRQLIEQGADVSALFCSNDVTAIGAMRAIQEIGCRIPEDISIISIDDIDTAQYLSPMLTTIHMPVEEMGQMTAKILIDRIEGGHRLPVKMNLPFYLANRESCGQFHASRNLSALFKENTATKK</sequence>
<reference evidence="5 6" key="1">
    <citation type="submission" date="2019-08" db="EMBL/GenBank/DDBJ databases">
        <title>In-depth cultivation of the pig gut microbiome towards novel bacterial diversity and tailored functional studies.</title>
        <authorList>
            <person name="Wylensek D."/>
            <person name="Hitch T.C.A."/>
            <person name="Clavel T."/>
        </authorList>
    </citation>
    <scope>NUCLEOTIDE SEQUENCE [LARGE SCALE GENOMIC DNA]</scope>
    <source>
        <strain evidence="5 6">WCA-389-WT-23D1</strain>
    </source>
</reference>
<dbReference type="PANTHER" id="PTHR30146:SF109">
    <property type="entry name" value="HTH-TYPE TRANSCRIPTIONAL REGULATOR GALS"/>
    <property type="match status" value="1"/>
</dbReference>
<dbReference type="PROSITE" id="PS00356">
    <property type="entry name" value="HTH_LACI_1"/>
    <property type="match status" value="1"/>
</dbReference>
<dbReference type="GO" id="GO:0003700">
    <property type="term" value="F:DNA-binding transcription factor activity"/>
    <property type="evidence" value="ECO:0007669"/>
    <property type="project" value="TreeGrafter"/>
</dbReference>